<dbReference type="Gene3D" id="2.40.128.20">
    <property type="match status" value="1"/>
</dbReference>
<protein>
    <recommendedName>
        <fullName evidence="3">Lipocalin-2 1</fullName>
    </recommendedName>
</protein>
<reference evidence="2" key="1">
    <citation type="submission" date="2014-03" db="EMBL/GenBank/DDBJ databases">
        <title>The sialotranscriptome of Amblyomma triste, Amblyomma parvum and Amblyomma cajennense ticks, uncovered by 454-based RNA-seq.</title>
        <authorList>
            <person name="Garcia G.R."/>
            <person name="Gardinassi L.G."/>
            <person name="Ribeiro J.M."/>
            <person name="Anatriello E."/>
            <person name="Ferreira B.R."/>
            <person name="Moreira H.N."/>
            <person name="Mafra C."/>
            <person name="Olegario M.M."/>
            <person name="Szabo P.J."/>
            <person name="Miranda-Santos I.K."/>
            <person name="Maruyama S.R."/>
        </authorList>
    </citation>
    <scope>NUCLEOTIDE SEQUENCE</scope>
    <source>
        <strain evidence="2">Mato Grasso do Sul</strain>
        <tissue evidence="2">Salivary glands</tissue>
    </source>
</reference>
<keyword evidence="1" id="KW-0732">Signal</keyword>
<feature type="chain" id="PRO_5001516325" description="Lipocalin-2 1" evidence="1">
    <location>
        <begin position="22"/>
        <end position="193"/>
    </location>
</feature>
<accession>A0A023G497</accession>
<evidence type="ECO:0000313" key="2">
    <source>
        <dbReference type="EMBL" id="JAC28572.1"/>
    </source>
</evidence>
<proteinExistence type="evidence at transcript level"/>
<feature type="signal peptide" evidence="1">
    <location>
        <begin position="1"/>
        <end position="21"/>
    </location>
</feature>
<name>A0A023G497_AMBTT</name>
<dbReference type="SUPFAM" id="SSF50814">
    <property type="entry name" value="Lipocalins"/>
    <property type="match status" value="1"/>
</dbReference>
<organism evidence="2">
    <name type="scientific">Amblyomma triste</name>
    <name type="common">Neotropical tick</name>
    <dbReference type="NCBI Taxonomy" id="251400"/>
    <lineage>
        <taxon>Eukaryota</taxon>
        <taxon>Metazoa</taxon>
        <taxon>Ecdysozoa</taxon>
        <taxon>Arthropoda</taxon>
        <taxon>Chelicerata</taxon>
        <taxon>Arachnida</taxon>
        <taxon>Acari</taxon>
        <taxon>Parasitiformes</taxon>
        <taxon>Ixodida</taxon>
        <taxon>Ixodoidea</taxon>
        <taxon>Ixodidae</taxon>
        <taxon>Amblyomminae</taxon>
        <taxon>Amblyomma</taxon>
    </lineage>
</organism>
<dbReference type="AlphaFoldDB" id="A0A023G497"/>
<sequence length="193" mass="21877">MRSLSSLIFLALVILDDVIRCENMLQLYKKVLNSHNPYVLQTRSYDGKSFEAKNCSYIFKPQERTTGTTDGMQSLFQCYKADDGGRACNPLEAKLTGSKGKKKPEVTIRNMGETGTQGRSYTIQHFNESEDCFLMTFQPCEGHLECELHVFNTKTAIRTPSCDAAYNEHCEGRTHQTFKPDCSDMFPQEANSQ</sequence>
<evidence type="ECO:0000256" key="1">
    <source>
        <dbReference type="SAM" id="SignalP"/>
    </source>
</evidence>
<evidence type="ECO:0008006" key="3">
    <source>
        <dbReference type="Google" id="ProtNLM"/>
    </source>
</evidence>
<dbReference type="InterPro" id="IPR012674">
    <property type="entry name" value="Calycin"/>
</dbReference>
<dbReference type="EMBL" id="GBBM01006846">
    <property type="protein sequence ID" value="JAC28572.1"/>
    <property type="molecule type" value="mRNA"/>
</dbReference>